<keyword evidence="3" id="KW-1185">Reference proteome</keyword>
<dbReference type="SUPFAM" id="SSF52540">
    <property type="entry name" value="P-loop containing nucleoside triphosphate hydrolases"/>
    <property type="match status" value="1"/>
</dbReference>
<dbReference type="PANTHER" id="PTHR47825">
    <property type="entry name" value="AAA_23 DOMAIN-CONTAINING PROTEIN"/>
    <property type="match status" value="1"/>
</dbReference>
<feature type="coiled-coil region" evidence="1">
    <location>
        <begin position="936"/>
        <end position="970"/>
    </location>
</feature>
<dbReference type="KEGG" id="dfa:DFA_07704"/>
<sequence length="1061" mass="119247">MSRLVINVPPNNPLFITEGDLGTGFSIDETKSKKGRVYHLEDQSKIKTSYSQSDDSQYEILDNEHKVKKKLQLDTELGLSNGFASASVIGDYSSSNNDHKLTIVMTRKVTHKVIEVYLSPPMTKETQAIQDIETLRQQFGLYYIHKIELGGLLEIKVTLESSNIDLLKSIKGEIGGDFSFKLFSAIMKNNTSKHETNNNLELTTSVVATGCSQRNSGINTQTIEGINAIIDGFKLDEQNLVPLRMEICPIPHTSFSHLDHVNFALYKSKLAMVGSNYCEFEKMIVRLARFREDVIEKNLGDPDQTMYYDSLSALAGKVLLLSGRMKNLQNITAKFMKNTLEYIISKEVQPLMAVVEEEISAVKRLIGDIPTTIEKDVWFGPVVDNLPTYYGTYTYNINGSVYKGHCLKGKKHGQGRIDYPPGNKNHFKSIDGLWKDDQVSYPSTICYSDGTSITLNTEQECDRWNDDYKTMSISNCVEFVNRSTAQEYIFNYQVNVDDIQEPLFQSLYNGLKKSVKPGRDRYYFLFLGITGGGKTTMMEYLLNILTGQLDSPKNLRAMDLESTGIGESKTKTVCRYDIEYNQGDFYKFGITLIDTPGFADVEGLTKDSAHMTSILKSVGSVPRIDGVMYVVSGTLTRATTDVLKVLCSVFSILPQDSFKCVSTIFTFCDSANQAAEARAVINSVISGMGKRPDFFLDNPWSQHSNNKVSAGVKANTEGLCGVDNSANLSTRMEATTKSVTDFLIERIRNNEPFSSQAMGNLGNIRKQLLETLNQIDKLMKLIKDNNGILDRLTVEHLDEAIVKARLLTMEEWIKDKGFAIIDGKAKAKMSSRTEWPGGVYATVCLAPNCQNMVCHQGCNLDFTPDKQSNMFTNCKAFRNFKSKVLSIATDTSKECQKCLVCPLGCSHQYHIHSKFQLEWIENNNILDEYDALRQGVDSVSIKAKEIQENNDVLQKQLIERLEEMKKLKDKFATLAVLGDIKAILNVSIKTYEDMRKLLIEKKGTKDEVDSVNDIIETLQTFVSLVDNSDVEKSINDQINLGRQRFNKAWDLVQEKIKLVVP</sequence>
<dbReference type="GeneID" id="14868646"/>
<dbReference type="RefSeq" id="XP_004355200.1">
    <property type="nucleotide sequence ID" value="XM_004355148.1"/>
</dbReference>
<evidence type="ECO:0000256" key="1">
    <source>
        <dbReference type="SAM" id="Coils"/>
    </source>
</evidence>
<accession>F4Q2V0</accession>
<dbReference type="InterPro" id="IPR027417">
    <property type="entry name" value="P-loop_NTPase"/>
</dbReference>
<keyword evidence="1" id="KW-0175">Coiled coil</keyword>
<dbReference type="PANTHER" id="PTHR47825:SF1">
    <property type="entry name" value="G DOMAIN-CONTAINING PROTEIN-RELATED"/>
    <property type="match status" value="1"/>
</dbReference>
<dbReference type="OMA" id="NPWSQHS"/>
<name>F4Q2V0_CACFS</name>
<dbReference type="CDD" id="cd00882">
    <property type="entry name" value="Ras_like_GTPase"/>
    <property type="match status" value="1"/>
</dbReference>
<dbReference type="EMBL" id="GL883021">
    <property type="protein sequence ID" value="EGG16726.1"/>
    <property type="molecule type" value="Genomic_DNA"/>
</dbReference>
<evidence type="ECO:0008006" key="4">
    <source>
        <dbReference type="Google" id="ProtNLM"/>
    </source>
</evidence>
<evidence type="ECO:0000313" key="2">
    <source>
        <dbReference type="EMBL" id="EGG16726.1"/>
    </source>
</evidence>
<dbReference type="STRING" id="1054147.F4Q2V0"/>
<dbReference type="AlphaFoldDB" id="F4Q2V0"/>
<dbReference type="Gene3D" id="2.20.110.10">
    <property type="entry name" value="Histone H3 K4-specific methyltransferase SET7/9 N-terminal domain"/>
    <property type="match status" value="1"/>
</dbReference>
<gene>
    <name evidence="2" type="ORF">DFA_07704</name>
</gene>
<proteinExistence type="predicted"/>
<evidence type="ECO:0000313" key="3">
    <source>
        <dbReference type="Proteomes" id="UP000007797"/>
    </source>
</evidence>
<reference evidence="3" key="1">
    <citation type="journal article" date="2011" name="Genome Res.">
        <title>Phylogeny-wide analysis of social amoeba genomes highlights ancient origins for complex intercellular communication.</title>
        <authorList>
            <person name="Heidel A.J."/>
            <person name="Lawal H.M."/>
            <person name="Felder M."/>
            <person name="Schilde C."/>
            <person name="Helps N.R."/>
            <person name="Tunggal B."/>
            <person name="Rivero F."/>
            <person name="John U."/>
            <person name="Schleicher M."/>
            <person name="Eichinger L."/>
            <person name="Platzer M."/>
            <person name="Noegel A.A."/>
            <person name="Schaap P."/>
            <person name="Gloeckner G."/>
        </authorList>
    </citation>
    <scope>NUCLEOTIDE SEQUENCE [LARGE SCALE GENOMIC DNA]</scope>
    <source>
        <strain evidence="3">SH3</strain>
    </source>
</reference>
<protein>
    <recommendedName>
        <fullName evidence="4">G domain-containing protein</fullName>
    </recommendedName>
</protein>
<dbReference type="OrthoDB" id="8954335at2759"/>
<organism evidence="2 3">
    <name type="scientific">Cavenderia fasciculata</name>
    <name type="common">Slime mold</name>
    <name type="synonym">Dictyostelium fasciculatum</name>
    <dbReference type="NCBI Taxonomy" id="261658"/>
    <lineage>
        <taxon>Eukaryota</taxon>
        <taxon>Amoebozoa</taxon>
        <taxon>Evosea</taxon>
        <taxon>Eumycetozoa</taxon>
        <taxon>Dictyostelia</taxon>
        <taxon>Acytosteliales</taxon>
        <taxon>Cavenderiaceae</taxon>
        <taxon>Cavenderia</taxon>
    </lineage>
</organism>
<dbReference type="Gene3D" id="3.40.50.300">
    <property type="entry name" value="P-loop containing nucleotide triphosphate hydrolases"/>
    <property type="match status" value="1"/>
</dbReference>
<dbReference type="Proteomes" id="UP000007797">
    <property type="component" value="Unassembled WGS sequence"/>
</dbReference>
<dbReference type="SUPFAM" id="SSF82185">
    <property type="entry name" value="Histone H3 K4-specific methyltransferase SET7/9 N-terminal domain"/>
    <property type="match status" value="1"/>
</dbReference>